<gene>
    <name evidence="2" type="primary">liaI_1</name>
    <name evidence="2" type="ORF">BN000_01844</name>
</gene>
<organism evidence="2 3">
    <name type="scientific">Neobacillus massiliamazoniensis</name>
    <dbReference type="NCBI Taxonomy" id="1499688"/>
    <lineage>
        <taxon>Bacteria</taxon>
        <taxon>Bacillati</taxon>
        <taxon>Bacillota</taxon>
        <taxon>Bacilli</taxon>
        <taxon>Bacillales</taxon>
        <taxon>Bacillaceae</taxon>
        <taxon>Neobacillus</taxon>
    </lineage>
</organism>
<protein>
    <submittedName>
        <fullName evidence="2">Putative permease</fullName>
    </submittedName>
</protein>
<dbReference type="EMBL" id="CVRB01000002">
    <property type="protein sequence ID" value="CRK81926.1"/>
    <property type="molecule type" value="Genomic_DNA"/>
</dbReference>
<feature type="transmembrane region" description="Helical" evidence="1">
    <location>
        <begin position="12"/>
        <end position="38"/>
    </location>
</feature>
<accession>A0A0U1NV80</accession>
<dbReference type="STRING" id="1499688.BN000_01844"/>
<name>A0A0U1NV80_9BACI</name>
<keyword evidence="1" id="KW-0472">Membrane</keyword>
<dbReference type="Proteomes" id="UP000199087">
    <property type="component" value="Unassembled WGS sequence"/>
</dbReference>
<reference evidence="3" key="1">
    <citation type="submission" date="2015-05" db="EMBL/GenBank/DDBJ databases">
        <authorList>
            <person name="Urmite Genomes"/>
        </authorList>
    </citation>
    <scope>NUCLEOTIDE SEQUENCE [LARGE SCALE GENOMIC DNA]</scope>
    <source>
        <strain evidence="3">LF1</strain>
    </source>
</reference>
<keyword evidence="1" id="KW-0812">Transmembrane</keyword>
<sequence>MKKFGLLLAGGISAIVLLSTIGPMVGFFVSLVLLYFIFKQFLKAKSTGGKIGLGIIGFIVLMASIHNAPAIIGVGAAFVLYLVYKKWNENKRTASVKEESDPFVNFEKEWSNLKHY</sequence>
<dbReference type="RefSeq" id="WP_090633539.1">
    <property type="nucleotide sequence ID" value="NZ_CVRB01000002.1"/>
</dbReference>
<evidence type="ECO:0000256" key="1">
    <source>
        <dbReference type="SAM" id="Phobius"/>
    </source>
</evidence>
<dbReference type="OrthoDB" id="2971941at2"/>
<evidence type="ECO:0000313" key="3">
    <source>
        <dbReference type="Proteomes" id="UP000199087"/>
    </source>
</evidence>
<feature type="transmembrane region" description="Helical" evidence="1">
    <location>
        <begin position="58"/>
        <end position="84"/>
    </location>
</feature>
<evidence type="ECO:0000313" key="2">
    <source>
        <dbReference type="EMBL" id="CRK81926.1"/>
    </source>
</evidence>
<proteinExistence type="predicted"/>
<keyword evidence="1" id="KW-1133">Transmembrane helix</keyword>
<dbReference type="AlphaFoldDB" id="A0A0U1NV80"/>
<keyword evidence="3" id="KW-1185">Reference proteome</keyword>